<sequence>MVRGALVPGDPERLGGYVLASRVGEGGQGVVYEAYDEAGRRVAIKVLHSEVASRVTREVTAAGRVASFCTARLIDADVTAERPFIVSEYVDGPSLRRAVEEGGPFAGDALLRLAIATATALTAIHEAGVVHRDFKPDNVLLGPDGPRVIDFGIARTKEMSVTLPAQVAGTPAYLAPEALTDAEVGQPADVFAWGAVVVYAATGSSPFDASSMGAVLHKVLVAEPDLGMLPEPLRALAAAALTKDPAGRPTAAHLLFALLSGGHADTAGRRAELLRAGARAAAALQPPGDMVERNPELGVVAENVYATLAPGEQEVVPDVMLRMVAPGDGGADGIRRTDADELNVADAASVGGVIDKFTRAGLLVREDDGVRPAGVALLRAWPRLVTWLEAEREGLPIHRRLTEAARLWHDHGCKPGDLYQGTPLEQATQWAATGRRHLHLSDLETRFLAAGASAVRRRARVRRLLTATLATLLVITVAAGAFIEVQRRDSAAQRDLAVARTLALRAETLRDREPAAALRLSAAAWEIAPNPAVPEIKGALYGSLAQTVADVFKAPGSSAGVHALSTDGTTLASVAGGTVRVWDVVSGEQRTSFGGVGDGVLRAALSRGGRTLALHDQSGVRLWDVRTGKPVGARFGPPVNPLFDEQFEFDGTGDHLAIMEEGRSRPVWWRVADRTKLVTGGGLSTVAVSPGGRLALASSGGVTHWWNPATGARVPGALPTQVTDHAAFSGDGRVYAVAEDREGQLDAVRIWDMPKGAERLLELRVDGVNIALNDDGTLLAIATADQIAVIGTADGSEVMREHIDGDLNTQPRFSDDGRFVRVLRPGGTVYSLRIPQGQRLLRKGEAAGAVALSADGTTLALERKGTIQMFRTAGGGKLGPPIKVAESAAARVALAFSPDGRVLAVGGALTVGERGELSIALIDTAGGRVTKSFPVLNQRMEWLSALAFSPDGNTLAVSESPVGDFAHGHRPWLELWDLRTGRGRGVDNGGGDSMAFSPDGSRLLTAFLPYPAMVDTRSARVLPWPGRRPYMTGQGPVAFDPGGGIAVVPEGKGVDLWHTAPWTPQDRPIGQPGTEGVEAAAFADGGATLAVSIGNKVMLWDVRTGQPLATIKVPGWDNELAAGDGVLYVAAKDGTLTSHIVDPARAARAVCEQAGGGFSRAEWQRYAPGTPYRDICSGDRDAG</sequence>
<evidence type="ECO:0000259" key="5">
    <source>
        <dbReference type="PROSITE" id="PS50011"/>
    </source>
</evidence>
<dbReference type="InterPro" id="IPR000719">
    <property type="entry name" value="Prot_kinase_dom"/>
</dbReference>
<dbReference type="InterPro" id="IPR036322">
    <property type="entry name" value="WD40_repeat_dom_sf"/>
</dbReference>
<dbReference type="Pfam" id="PF00400">
    <property type="entry name" value="WD40"/>
    <property type="match status" value="1"/>
</dbReference>
<name>A0A919RAG3_9ACTN</name>
<evidence type="ECO:0000256" key="3">
    <source>
        <dbReference type="ARBA" id="ARBA00022777"/>
    </source>
</evidence>
<dbReference type="Gene3D" id="3.30.200.20">
    <property type="entry name" value="Phosphorylase Kinase, domain 1"/>
    <property type="match status" value="1"/>
</dbReference>
<dbReference type="InterPro" id="IPR001680">
    <property type="entry name" value="WD40_rpt"/>
</dbReference>
<dbReference type="Pfam" id="PF00069">
    <property type="entry name" value="Pkinase"/>
    <property type="match status" value="1"/>
</dbReference>
<evidence type="ECO:0000256" key="4">
    <source>
        <dbReference type="ARBA" id="ARBA00022840"/>
    </source>
</evidence>
<keyword evidence="3" id="KW-0418">Kinase</keyword>
<dbReference type="Pfam" id="PF20703">
    <property type="entry name" value="nSTAND1"/>
    <property type="match status" value="1"/>
</dbReference>
<dbReference type="Gene3D" id="2.130.10.10">
    <property type="entry name" value="YVTN repeat-like/Quinoprotein amine dehydrogenase"/>
    <property type="match status" value="4"/>
</dbReference>
<proteinExistence type="predicted"/>
<dbReference type="PROSITE" id="PS50011">
    <property type="entry name" value="PROTEIN_KINASE_DOM"/>
    <property type="match status" value="1"/>
</dbReference>
<dbReference type="SUPFAM" id="SSF82171">
    <property type="entry name" value="DPP6 N-terminal domain-like"/>
    <property type="match status" value="1"/>
</dbReference>
<dbReference type="PROSITE" id="PS00108">
    <property type="entry name" value="PROTEIN_KINASE_ST"/>
    <property type="match status" value="1"/>
</dbReference>
<evidence type="ECO:0000313" key="7">
    <source>
        <dbReference type="Proteomes" id="UP000606172"/>
    </source>
</evidence>
<gene>
    <name evidence="6" type="ORF">Ssi02_03440</name>
</gene>
<organism evidence="6 7">
    <name type="scientific">Sinosporangium siamense</name>
    <dbReference type="NCBI Taxonomy" id="1367973"/>
    <lineage>
        <taxon>Bacteria</taxon>
        <taxon>Bacillati</taxon>
        <taxon>Actinomycetota</taxon>
        <taxon>Actinomycetes</taxon>
        <taxon>Streptosporangiales</taxon>
        <taxon>Streptosporangiaceae</taxon>
        <taxon>Sinosporangium</taxon>
    </lineage>
</organism>
<accession>A0A919RAG3</accession>
<keyword evidence="1" id="KW-0808">Transferase</keyword>
<dbReference type="InterPro" id="IPR015943">
    <property type="entry name" value="WD40/YVTN_repeat-like_dom_sf"/>
</dbReference>
<evidence type="ECO:0000256" key="2">
    <source>
        <dbReference type="ARBA" id="ARBA00022741"/>
    </source>
</evidence>
<dbReference type="Proteomes" id="UP000606172">
    <property type="component" value="Unassembled WGS sequence"/>
</dbReference>
<dbReference type="InterPro" id="IPR049052">
    <property type="entry name" value="nSTAND1"/>
</dbReference>
<dbReference type="AlphaFoldDB" id="A0A919RAG3"/>
<dbReference type="CDD" id="cd14014">
    <property type="entry name" value="STKc_PknB_like"/>
    <property type="match status" value="1"/>
</dbReference>
<comment type="caution">
    <text evidence="6">The sequence shown here is derived from an EMBL/GenBank/DDBJ whole genome shotgun (WGS) entry which is preliminary data.</text>
</comment>
<dbReference type="EMBL" id="BOOW01000004">
    <property type="protein sequence ID" value="GII90113.1"/>
    <property type="molecule type" value="Genomic_DNA"/>
</dbReference>
<dbReference type="Gene3D" id="1.10.510.10">
    <property type="entry name" value="Transferase(Phosphotransferase) domain 1"/>
    <property type="match status" value="1"/>
</dbReference>
<dbReference type="GO" id="GO:0004674">
    <property type="term" value="F:protein serine/threonine kinase activity"/>
    <property type="evidence" value="ECO:0007669"/>
    <property type="project" value="TreeGrafter"/>
</dbReference>
<keyword evidence="4" id="KW-0067">ATP-binding</keyword>
<reference evidence="6" key="1">
    <citation type="submission" date="2021-01" db="EMBL/GenBank/DDBJ databases">
        <title>Whole genome shotgun sequence of Sinosporangium siamense NBRC 109515.</title>
        <authorList>
            <person name="Komaki H."/>
            <person name="Tamura T."/>
        </authorList>
    </citation>
    <scope>NUCLEOTIDE SEQUENCE</scope>
    <source>
        <strain evidence="6">NBRC 109515</strain>
    </source>
</reference>
<dbReference type="PANTHER" id="PTHR43289">
    <property type="entry name" value="MITOGEN-ACTIVATED PROTEIN KINASE KINASE KINASE 20-RELATED"/>
    <property type="match status" value="1"/>
</dbReference>
<feature type="domain" description="Protein kinase" evidence="5">
    <location>
        <begin position="17"/>
        <end position="266"/>
    </location>
</feature>
<dbReference type="GO" id="GO:0005524">
    <property type="term" value="F:ATP binding"/>
    <property type="evidence" value="ECO:0007669"/>
    <property type="project" value="UniProtKB-KW"/>
</dbReference>
<dbReference type="PANTHER" id="PTHR43289:SF34">
    <property type="entry name" value="SERINE_THREONINE-PROTEIN KINASE YBDM-RELATED"/>
    <property type="match status" value="1"/>
</dbReference>
<dbReference type="InterPro" id="IPR011009">
    <property type="entry name" value="Kinase-like_dom_sf"/>
</dbReference>
<evidence type="ECO:0000313" key="6">
    <source>
        <dbReference type="EMBL" id="GII90113.1"/>
    </source>
</evidence>
<dbReference type="SUPFAM" id="SSF50993">
    <property type="entry name" value="Peptidase/esterase 'gauge' domain"/>
    <property type="match status" value="1"/>
</dbReference>
<dbReference type="InterPro" id="IPR008271">
    <property type="entry name" value="Ser/Thr_kinase_AS"/>
</dbReference>
<keyword evidence="7" id="KW-1185">Reference proteome</keyword>
<keyword evidence="2" id="KW-0547">Nucleotide-binding</keyword>
<evidence type="ECO:0000256" key="1">
    <source>
        <dbReference type="ARBA" id="ARBA00022679"/>
    </source>
</evidence>
<dbReference type="SUPFAM" id="SSF50978">
    <property type="entry name" value="WD40 repeat-like"/>
    <property type="match status" value="1"/>
</dbReference>
<dbReference type="SUPFAM" id="SSF56112">
    <property type="entry name" value="Protein kinase-like (PK-like)"/>
    <property type="match status" value="1"/>
</dbReference>
<protein>
    <recommendedName>
        <fullName evidence="5">Protein kinase domain-containing protein</fullName>
    </recommendedName>
</protein>